<sequence>MSSSFLSLASSSFGLNVDIASGGVFGLFNQGDLFNTNYVINATMQSQFNVKDSRWLGDLIFNVRPAGSTAAGTTMVSGLSGDVRKVTKGPGNSINVDYTGNAADANGFKGFNVKQIWNADDKDVLVWSNTVQNTGSQALEFMDVGFPLLFNGYWAADQTTIYEKGVGRHSHTALDGSYIYYQRPNGEGPYLLMTPGNGTSLEYKNKARYGEGPFAEVDPKWEGVVEYYANSKNVQPARVNQAVSYLPATSSVIPAGGNKTFSFQFRWPKDYQGLRDALYASGGFDTVSLPGMTIPTDSKATLSLRANGGIQSVVGETGKNIQIVSQGSKNGYNIYQVTLPTIGPNKVTVTYAGGRKKSVLQYSAIRPVEQLISQRASFVVNNHQAKTTRGYNGAYLQYDMSAKKQIAWDGYTGGGWKQWMAGGSDDLGHGPATFLSEKQTIKPVQAEIASVDYYITNFLFKYLQNKQVNGARSYEVYRWFDGQDGVPSDTGTWRVYNYVHIANTYFNMYRTAKNFPGLTYAYAPGDYLTFCYETLNAMFSKVQLPTPIGPDPAVQFGLMGEMTYPDILAALNSEGRGAQATRLDGFLRNKFNYFSAEKYPFASEASIDTTGFESVYTLAKMYGDQGLKDKVQKASAACRGLQPLWYFYGGDNRHMGESWWNLGYETQLGAWQQQEYLLDSTTAMGSDRPDMTRQTYGAYLAGWNNINSGQINGDSATFGAASWQFASEGGAQANYDWIPLRNGWWAWSGEVDLGLWGGLRSASASVVSDPIVGNYAYNADLTESADSYSVIPKDGVRQRLVLMNLGNLDIRIGNVVYNSAVVKKDATSISMVLAPVSDKAASTTITVARLPAGNYNVSLGGAVVGQMRSDGQSAKISVKGVTSGTPTLLITKV</sequence>
<proteinExistence type="predicted"/>
<gene>
    <name evidence="1" type="ORF">FFLO_05054</name>
</gene>
<organism evidence="1 2">
    <name type="scientific">Filobasidium floriforme</name>
    <dbReference type="NCBI Taxonomy" id="5210"/>
    <lineage>
        <taxon>Eukaryota</taxon>
        <taxon>Fungi</taxon>
        <taxon>Dikarya</taxon>
        <taxon>Basidiomycota</taxon>
        <taxon>Agaricomycotina</taxon>
        <taxon>Tremellomycetes</taxon>
        <taxon>Filobasidiales</taxon>
        <taxon>Filobasidiaceae</taxon>
        <taxon>Filobasidium</taxon>
    </lineage>
</organism>
<comment type="caution">
    <text evidence="1">The sequence shown here is derived from an EMBL/GenBank/DDBJ whole genome shotgun (WGS) entry which is preliminary data.</text>
</comment>
<dbReference type="Proteomes" id="UP000812966">
    <property type="component" value="Unassembled WGS sequence"/>
</dbReference>
<name>A0A8K0JHN8_9TREE</name>
<dbReference type="EMBL" id="JABELV010000119">
    <property type="protein sequence ID" value="KAG7530391.1"/>
    <property type="molecule type" value="Genomic_DNA"/>
</dbReference>
<accession>A0A8K0JHN8</accession>
<reference evidence="1" key="1">
    <citation type="submission" date="2020-04" db="EMBL/GenBank/DDBJ databases">
        <title>Analysis of mating type loci in Filobasidium floriforme.</title>
        <authorList>
            <person name="Nowrousian M."/>
        </authorList>
    </citation>
    <scope>NUCLEOTIDE SEQUENCE</scope>
    <source>
        <strain evidence="1">CBS 6242</strain>
    </source>
</reference>
<dbReference type="AlphaFoldDB" id="A0A8K0JHN8"/>
<evidence type="ECO:0000313" key="2">
    <source>
        <dbReference type="Proteomes" id="UP000812966"/>
    </source>
</evidence>
<dbReference type="Pfam" id="PF18951">
    <property type="entry name" value="DUF5695"/>
    <property type="match status" value="2"/>
</dbReference>
<dbReference type="InterPro" id="IPR043750">
    <property type="entry name" value="DUF5695"/>
</dbReference>
<evidence type="ECO:0000313" key="1">
    <source>
        <dbReference type="EMBL" id="KAG7530391.1"/>
    </source>
</evidence>
<protein>
    <submittedName>
        <fullName evidence="1">Uncharacterized protein</fullName>
    </submittedName>
</protein>
<keyword evidence="2" id="KW-1185">Reference proteome</keyword>